<reference evidence="15 16" key="1">
    <citation type="submission" date="2014-02" db="EMBL/GenBank/DDBJ databases">
        <authorList>
            <person name="Sibley D."/>
            <person name="Venepally P."/>
            <person name="Karamycheva S."/>
            <person name="Hadjithomas M."/>
            <person name="Khan A."/>
            <person name="Brunk B."/>
            <person name="Roos D."/>
            <person name="Caler E."/>
            <person name="Lorenzi H."/>
        </authorList>
    </citation>
    <scope>NUCLEOTIDE SEQUENCE [LARGE SCALE GENOMIC DNA]</scope>
    <source>
        <strain evidence="15 16">GAB2-2007-GAL-DOM2</strain>
    </source>
</reference>
<dbReference type="Gene3D" id="3.40.140.10">
    <property type="entry name" value="Cytidine Deaminase, domain 2"/>
    <property type="match status" value="1"/>
</dbReference>
<dbReference type="AlphaFoldDB" id="A0A086KKB9"/>
<dbReference type="GO" id="GO:0006508">
    <property type="term" value="P:proteolysis"/>
    <property type="evidence" value="ECO:0007669"/>
    <property type="project" value="UniProtKB-KW"/>
</dbReference>
<evidence type="ECO:0000256" key="7">
    <source>
        <dbReference type="ARBA" id="ARBA00022723"/>
    </source>
</evidence>
<dbReference type="InterPro" id="IPR050242">
    <property type="entry name" value="JAMM_MPN+_peptidase_M67A"/>
</dbReference>
<evidence type="ECO:0000256" key="9">
    <source>
        <dbReference type="ARBA" id="ARBA00022801"/>
    </source>
</evidence>
<dbReference type="Pfam" id="PF01398">
    <property type="entry name" value="JAB"/>
    <property type="match status" value="1"/>
</dbReference>
<keyword evidence="7" id="KW-0479">Metal-binding</keyword>
<proteinExistence type="inferred from homology"/>
<sequence length="489" mass="53639">MALSLSASGCWASLPPTLSLEDFCLAHSPSDREQQELHSRLPRLLPTSFSTVRLSPLALLQMFLHARQGIPLEVMGLMLGSVSPISSSVKSASSPLEQLGDQAFVVHSVFRLPVEGTETRVNAGAEANEYMVDFVQRAEEALSPPVRPDEPDEGVGLCVVGWYHSHPGYRCWLSGIDVETQKLHQRGQDPFVAVVVDPTRTLATGEVDIGAFRCYPDHSQNARLDSVQKSRHDQAGVPAEKASDFGVHWREYYKLNVELLCSSLDALLIERLSEAAWFAPLLRGPQDQTAATRRAYRTSQILNVASKARQAETSFFPALPKPCSSLSLHTPHPGPSPVSSTSSSSRLQAPEEGSVSGGKATGEASLLARPGAQERLVCLLEEEEQTERLQQQSVVLLQSHLEKKYARILQNGDLASAEEEREDRLDELLREAHQLACDQRQSVLSAAVGDIIFGREAESTSWLAIKRRLREERGGRSSACPSWPGSVRL</sequence>
<keyword evidence="12" id="KW-0539">Nucleus</keyword>
<evidence type="ECO:0000256" key="12">
    <source>
        <dbReference type="ARBA" id="ARBA00023242"/>
    </source>
</evidence>
<dbReference type="CDD" id="cd08069">
    <property type="entry name" value="MPN_RPN11_CSN5"/>
    <property type="match status" value="1"/>
</dbReference>
<evidence type="ECO:0000256" key="6">
    <source>
        <dbReference type="ARBA" id="ARBA00022670"/>
    </source>
</evidence>
<dbReference type="FunFam" id="3.40.140.10:FF:000203">
    <property type="entry name" value="COP9 signalosome complex subunit 5"/>
    <property type="match status" value="1"/>
</dbReference>
<dbReference type="VEuPathDB" id="ToxoDB:TGDOM2_308590"/>
<organism evidence="15 16">
    <name type="scientific">Toxoplasma gondii GAB2-2007-GAL-DOM2</name>
    <dbReference type="NCBI Taxonomy" id="1130820"/>
    <lineage>
        <taxon>Eukaryota</taxon>
        <taxon>Sar</taxon>
        <taxon>Alveolata</taxon>
        <taxon>Apicomplexa</taxon>
        <taxon>Conoidasida</taxon>
        <taxon>Coccidia</taxon>
        <taxon>Eucoccidiorida</taxon>
        <taxon>Eimeriorina</taxon>
        <taxon>Sarcocystidae</taxon>
        <taxon>Toxoplasma</taxon>
    </lineage>
</organism>
<dbReference type="GO" id="GO:0008180">
    <property type="term" value="C:COP9 signalosome"/>
    <property type="evidence" value="ECO:0007669"/>
    <property type="project" value="UniProtKB-KW"/>
</dbReference>
<keyword evidence="8" id="KW-0736">Signalosome</keyword>
<dbReference type="GO" id="GO:0008237">
    <property type="term" value="F:metallopeptidase activity"/>
    <property type="evidence" value="ECO:0007669"/>
    <property type="project" value="UniProtKB-KW"/>
</dbReference>
<protein>
    <recommendedName>
        <fullName evidence="4">COP9 signalosome complex subunit 5</fullName>
    </recommendedName>
</protein>
<evidence type="ECO:0000256" key="1">
    <source>
        <dbReference type="ARBA" id="ARBA00004123"/>
    </source>
</evidence>
<dbReference type="SMART" id="SM00232">
    <property type="entry name" value="JAB_MPN"/>
    <property type="match status" value="1"/>
</dbReference>
<keyword evidence="10" id="KW-0862">Zinc</keyword>
<dbReference type="OrthoDB" id="605656at2759"/>
<comment type="similarity">
    <text evidence="3">Belongs to the peptidase M67A family. CSN5 subfamily.</text>
</comment>
<gene>
    <name evidence="15" type="ORF">TGDOM2_308590</name>
</gene>
<evidence type="ECO:0000313" key="15">
    <source>
        <dbReference type="EMBL" id="KFG44837.1"/>
    </source>
</evidence>
<dbReference type="PANTHER" id="PTHR10410">
    <property type="entry name" value="EUKARYOTIC TRANSLATION INITIATION FACTOR 3 -RELATED"/>
    <property type="match status" value="1"/>
</dbReference>
<accession>A0A086KKB9</accession>
<evidence type="ECO:0000256" key="11">
    <source>
        <dbReference type="ARBA" id="ARBA00023049"/>
    </source>
</evidence>
<evidence type="ECO:0000313" key="16">
    <source>
        <dbReference type="Proteomes" id="UP000028837"/>
    </source>
</evidence>
<dbReference type="GO" id="GO:0005737">
    <property type="term" value="C:cytoplasm"/>
    <property type="evidence" value="ECO:0007669"/>
    <property type="project" value="UniProtKB-SubCell"/>
</dbReference>
<dbReference type="EMBL" id="AHZU02000404">
    <property type="protein sequence ID" value="KFG44837.1"/>
    <property type="molecule type" value="Genomic_DNA"/>
</dbReference>
<evidence type="ECO:0000256" key="8">
    <source>
        <dbReference type="ARBA" id="ARBA00022790"/>
    </source>
</evidence>
<name>A0A086KKB9_TOXGO</name>
<evidence type="ECO:0000259" key="14">
    <source>
        <dbReference type="PROSITE" id="PS50249"/>
    </source>
</evidence>
<evidence type="ECO:0000256" key="13">
    <source>
        <dbReference type="SAM" id="MobiDB-lite"/>
    </source>
</evidence>
<evidence type="ECO:0000256" key="2">
    <source>
        <dbReference type="ARBA" id="ARBA00004496"/>
    </source>
</evidence>
<comment type="caution">
    <text evidence="15">The sequence shown here is derived from an EMBL/GenBank/DDBJ whole genome shotgun (WGS) entry which is preliminary data.</text>
</comment>
<evidence type="ECO:0000256" key="5">
    <source>
        <dbReference type="ARBA" id="ARBA00022490"/>
    </source>
</evidence>
<dbReference type="SUPFAM" id="SSF102712">
    <property type="entry name" value="JAB1/MPN domain"/>
    <property type="match status" value="1"/>
</dbReference>
<evidence type="ECO:0000256" key="10">
    <source>
        <dbReference type="ARBA" id="ARBA00022833"/>
    </source>
</evidence>
<comment type="subcellular location">
    <subcellularLocation>
        <location evidence="2">Cytoplasm</location>
    </subcellularLocation>
    <subcellularLocation>
        <location evidence="1">Nucleus</location>
    </subcellularLocation>
</comment>
<evidence type="ECO:0000256" key="3">
    <source>
        <dbReference type="ARBA" id="ARBA00006008"/>
    </source>
</evidence>
<keyword evidence="6" id="KW-0645">Protease</keyword>
<keyword evidence="11" id="KW-0482">Metalloprotease</keyword>
<keyword evidence="5" id="KW-0963">Cytoplasm</keyword>
<dbReference type="GO" id="GO:0046872">
    <property type="term" value="F:metal ion binding"/>
    <property type="evidence" value="ECO:0007669"/>
    <property type="project" value="UniProtKB-KW"/>
</dbReference>
<keyword evidence="9 15" id="KW-0378">Hydrolase</keyword>
<evidence type="ECO:0000256" key="4">
    <source>
        <dbReference type="ARBA" id="ARBA00014880"/>
    </source>
</evidence>
<dbReference type="Proteomes" id="UP000028837">
    <property type="component" value="Unassembled WGS sequence"/>
</dbReference>
<feature type="domain" description="MPN" evidence="14">
    <location>
        <begin position="52"/>
        <end position="218"/>
    </location>
</feature>
<dbReference type="InterPro" id="IPR000555">
    <property type="entry name" value="JAMM/MPN+_dom"/>
</dbReference>
<dbReference type="InterPro" id="IPR037518">
    <property type="entry name" value="MPN"/>
</dbReference>
<feature type="region of interest" description="Disordered" evidence="13">
    <location>
        <begin position="326"/>
        <end position="366"/>
    </location>
</feature>
<dbReference type="PROSITE" id="PS50249">
    <property type="entry name" value="MPN"/>
    <property type="match status" value="1"/>
</dbReference>